<name>A0ACD5VR11_AVESA</name>
<protein>
    <submittedName>
        <fullName evidence="1">Uncharacterized protein</fullName>
    </submittedName>
</protein>
<proteinExistence type="predicted"/>
<reference evidence="1" key="2">
    <citation type="submission" date="2025-09" db="UniProtKB">
        <authorList>
            <consortium name="EnsemblPlants"/>
        </authorList>
    </citation>
    <scope>IDENTIFICATION</scope>
</reference>
<sequence length="153" mass="17169">MRSPVFDAELYGPMGDKGRQDITIEDMQAAVFKAFLHFIYTDSMPSMDDLVDEDKTEIVKHLLVAADKYAMERLKMICEGMLCRSIDVQTVATILALADQYHCSNLKDACIEFMLSANRMTDVIASQGYAHLKRSHPGVIVDVFERAAKSSKI</sequence>
<keyword evidence="2" id="KW-1185">Reference proteome</keyword>
<reference evidence="1" key="1">
    <citation type="submission" date="2021-05" db="EMBL/GenBank/DDBJ databases">
        <authorList>
            <person name="Scholz U."/>
            <person name="Mascher M."/>
            <person name="Fiebig A."/>
        </authorList>
    </citation>
    <scope>NUCLEOTIDE SEQUENCE [LARGE SCALE GENOMIC DNA]</scope>
</reference>
<dbReference type="EnsemblPlants" id="AVESA.00010b.r2.3CG0502540.1">
    <property type="protein sequence ID" value="AVESA.00010b.r2.3CG0502540.1.CDS.1"/>
    <property type="gene ID" value="AVESA.00010b.r2.3CG0502540"/>
</dbReference>
<accession>A0ACD5VR11</accession>
<evidence type="ECO:0000313" key="1">
    <source>
        <dbReference type="EnsemblPlants" id="AVESA.00010b.r2.3CG0502540.1.CDS.1"/>
    </source>
</evidence>
<evidence type="ECO:0000313" key="2">
    <source>
        <dbReference type="Proteomes" id="UP001732700"/>
    </source>
</evidence>
<organism evidence="1 2">
    <name type="scientific">Avena sativa</name>
    <name type="common">Oat</name>
    <dbReference type="NCBI Taxonomy" id="4498"/>
    <lineage>
        <taxon>Eukaryota</taxon>
        <taxon>Viridiplantae</taxon>
        <taxon>Streptophyta</taxon>
        <taxon>Embryophyta</taxon>
        <taxon>Tracheophyta</taxon>
        <taxon>Spermatophyta</taxon>
        <taxon>Magnoliopsida</taxon>
        <taxon>Liliopsida</taxon>
        <taxon>Poales</taxon>
        <taxon>Poaceae</taxon>
        <taxon>BOP clade</taxon>
        <taxon>Pooideae</taxon>
        <taxon>Poodae</taxon>
        <taxon>Poeae</taxon>
        <taxon>Poeae Chloroplast Group 1 (Aveneae type)</taxon>
        <taxon>Aveninae</taxon>
        <taxon>Avena</taxon>
    </lineage>
</organism>
<dbReference type="Proteomes" id="UP001732700">
    <property type="component" value="Chromosome 3C"/>
</dbReference>